<dbReference type="EMBL" id="QAOT01000014">
    <property type="protein sequence ID" value="PTR15286.1"/>
    <property type="molecule type" value="Genomic_DNA"/>
</dbReference>
<dbReference type="SUPFAM" id="SSF49899">
    <property type="entry name" value="Concanavalin A-like lectins/glucanases"/>
    <property type="match status" value="1"/>
</dbReference>
<feature type="coiled-coil region" evidence="2">
    <location>
        <begin position="11"/>
        <end position="49"/>
    </location>
</feature>
<feature type="coiled-coil region" evidence="2">
    <location>
        <begin position="111"/>
        <end position="138"/>
    </location>
</feature>
<evidence type="ECO:0000313" key="4">
    <source>
        <dbReference type="EMBL" id="PTR15286.1"/>
    </source>
</evidence>
<dbReference type="OrthoDB" id="9809583at2"/>
<organism evidence="4 5">
    <name type="scientific">Cereibacter azotoformans</name>
    <dbReference type="NCBI Taxonomy" id="43057"/>
    <lineage>
        <taxon>Bacteria</taxon>
        <taxon>Pseudomonadati</taxon>
        <taxon>Pseudomonadota</taxon>
        <taxon>Alphaproteobacteria</taxon>
        <taxon>Rhodobacterales</taxon>
        <taxon>Paracoccaceae</taxon>
        <taxon>Cereibacter</taxon>
    </lineage>
</organism>
<keyword evidence="4" id="KW-0378">Hydrolase</keyword>
<evidence type="ECO:0000256" key="2">
    <source>
        <dbReference type="SAM" id="Coils"/>
    </source>
</evidence>
<name>A0A2T5JYQ8_9RHOB</name>
<comment type="caution">
    <text evidence="4">The sequence shown here is derived from an EMBL/GenBank/DDBJ whole genome shotgun (WGS) entry which is preliminary data.</text>
</comment>
<keyword evidence="5" id="KW-1185">Reference proteome</keyword>
<proteinExistence type="inferred from homology"/>
<gene>
    <name evidence="4" type="ORF">C8J28_1146</name>
</gene>
<dbReference type="AlphaFoldDB" id="A0A2T5JYQ8"/>
<reference evidence="4 5" key="1">
    <citation type="submission" date="2018-04" db="EMBL/GenBank/DDBJ databases">
        <title>Genomic Encyclopedia of Type Strains, Phase III (KMG-III): the genomes of soil and plant-associated and newly described type strains.</title>
        <authorList>
            <person name="Whitman W."/>
        </authorList>
    </citation>
    <scope>NUCLEOTIDE SEQUENCE [LARGE SCALE GENOMIC DNA]</scope>
    <source>
        <strain evidence="4 5">KA25</strain>
    </source>
</reference>
<keyword evidence="2" id="KW-0175">Coiled coil</keyword>
<dbReference type="InterPro" id="IPR013320">
    <property type="entry name" value="ConA-like_dom_sf"/>
</dbReference>
<dbReference type="GO" id="GO:0004553">
    <property type="term" value="F:hydrolase activity, hydrolyzing O-glycosyl compounds"/>
    <property type="evidence" value="ECO:0007669"/>
    <property type="project" value="InterPro"/>
</dbReference>
<protein>
    <submittedName>
        <fullName evidence="4">Glycosyl hydrolase family 16</fullName>
    </submittedName>
</protein>
<accession>A0A2T5JYQ8</accession>
<feature type="domain" description="GH16" evidence="3">
    <location>
        <begin position="506"/>
        <end position="778"/>
    </location>
</feature>
<dbReference type="PROSITE" id="PS51762">
    <property type="entry name" value="GH16_2"/>
    <property type="match status" value="1"/>
</dbReference>
<comment type="similarity">
    <text evidence="1">Belongs to the glycosyl hydrolase 16 family.</text>
</comment>
<dbReference type="InterPro" id="IPR000757">
    <property type="entry name" value="Beta-glucanase-like"/>
</dbReference>
<dbReference type="Gene3D" id="2.60.120.200">
    <property type="match status" value="1"/>
</dbReference>
<dbReference type="GO" id="GO:0005975">
    <property type="term" value="P:carbohydrate metabolic process"/>
    <property type="evidence" value="ECO:0007669"/>
    <property type="project" value="InterPro"/>
</dbReference>
<dbReference type="Proteomes" id="UP000244060">
    <property type="component" value="Unassembled WGS sequence"/>
</dbReference>
<evidence type="ECO:0000259" key="3">
    <source>
        <dbReference type="PROSITE" id="PS51762"/>
    </source>
</evidence>
<dbReference type="RefSeq" id="WP_108221424.1">
    <property type="nucleotide sequence ID" value="NZ_CP090021.1"/>
</dbReference>
<evidence type="ECO:0000313" key="5">
    <source>
        <dbReference type="Proteomes" id="UP000244060"/>
    </source>
</evidence>
<evidence type="ECO:0000256" key="1">
    <source>
        <dbReference type="ARBA" id="ARBA00006865"/>
    </source>
</evidence>
<sequence length="808" mass="87096">MAIDPDITPFLDALAARIAGLETQLAAQVQNAQAEADGLAAQLAAVRADLLALGAHASDETADLLARLAALETALPGLADSSSGGDNELSDRLNTLSRTTDAGDAALSDRLVRVQDALDQLENHLTGALNRISQLEGTTTPDVGMADLFEDGTGGSPEGWRQVWNALPWIEAQGCVQAEPTSTARSLLACDAADGAVDIETLALFTFAEAGGFAGLAVRAAGAAARETGYRVMFNNNGSGPSLQVVRFNEGTATILSNLAFARAAEGDCWLRVRMVGATLSWKAWAATANEPAAWTGTLTDTSPITTGGWAGLCAGGGNGLATVRCQRFSWAFDGASAAPVEVAAPAGSGGTLPAPVEANPWELLGTLPLPVIAYDDPATRTVHVPPGQRYAHIKVTADQPVRMTAILRPFVQNSTGGGINVGSDQSLWVGDYWHVWRPDDDPEMWITIDMRTTTRTAGQRFLLYLHTDMGGWRTASPVSAYIEIKDGAVNEPPAVLPRHRPPMRLDISGTPTAQLDAANVRWSDTGYIDNSASGTPCWRSRLSHGYTQDGNAEVGLYMNEDVWPTQSAFPHARVSDGQGRTAIRLRSCRLPAPVTYNSTRIFYHQASVLIGQRMPEWRGKTGIWTARCVTSSRKFSWPAFWLIAEGWPPEIDVFEHFNSIYGSWPDGGWSTCNVHSGEYGSLSVRTRAPLKFDLRKLGFDSFDAYSEIHDYAVLVTRERIYCFIDGIEVYCGPNGAKHQNWDANWSLYPMFDVAAKFASPDSYAYSDGSGDMHIYSAARYETSAASLVPVTDARPWPNGKQLPDPTY</sequence>